<reference evidence="6 7" key="1">
    <citation type="submission" date="2021-07" db="EMBL/GenBank/DDBJ databases">
        <title>Hymenobacter profundi sp. nov., isolated from deep-sea water.</title>
        <authorList>
            <person name="Kim M.K."/>
        </authorList>
    </citation>
    <scope>NUCLEOTIDE SEQUENCE [LARGE SCALE GENOMIC DNA]</scope>
    <source>
        <strain evidence="6 7">M2</strain>
    </source>
</reference>
<evidence type="ECO:0000256" key="4">
    <source>
        <dbReference type="ARBA" id="ARBA00022840"/>
    </source>
</evidence>
<dbReference type="GO" id="GO:0005524">
    <property type="term" value="F:ATP binding"/>
    <property type="evidence" value="ECO:0007669"/>
    <property type="project" value="UniProtKB-KW"/>
</dbReference>
<keyword evidence="4 6" id="KW-0067">ATP-binding</keyword>
<dbReference type="InterPro" id="IPR013563">
    <property type="entry name" value="Oligopep_ABC_C"/>
</dbReference>
<dbReference type="Pfam" id="PF08352">
    <property type="entry name" value="oligo_HPY"/>
    <property type="match status" value="2"/>
</dbReference>
<dbReference type="InterPro" id="IPR003593">
    <property type="entry name" value="AAA+_ATPase"/>
</dbReference>
<comment type="similarity">
    <text evidence="1">Belongs to the ABC transporter superfamily.</text>
</comment>
<dbReference type="PANTHER" id="PTHR43776">
    <property type="entry name" value="TRANSPORT ATP-BINDING PROTEIN"/>
    <property type="match status" value="1"/>
</dbReference>
<dbReference type="Proteomes" id="UP000826188">
    <property type="component" value="Unassembled WGS sequence"/>
</dbReference>
<sequence>MLRLRYAQHDSLPHIRKGRTSCYGAALYLYLRPFYSFTRCSVSEPLLSVRNLTIDFHSHRGDTRAVADISFDLHRGETLAIVGESGSGKSVTSLALMGLIPLPPGKISSGTAIFQSPALGEVDLLRLSDKQLQQVRGNDISMIFQEPMTSLNPVYTCGSQVVEALRLHTTLTEKEAAARTVELFTMAQLPRPEKIFSSYPHEISGGQKQRVMIAMAMACNPAILIADEPTTALDVTVQARMLQLIDDLRRQHNTAVLFITHDLGVVAEIADRIMVMYRGRVVEQGRVLDIFTNPQHPYTRGLLACRPKLSIGRKKLPVVADFMHEAADGSLFSASHDDTQLPATETAVSPQSETEFTKTFPVEHNSVPRSTNDIGNLETAPLESGQLVPEATATTVAKAIDTSEKPEVAPEQRTVVASNPDTPSTQGPLLQVENLKVYFPIRKGFFRRTTEFVRAVDDVSFDIYPGETVGLVGESGCGKTTLGRTLLRLVEPTSGSILFDGVDLATLPTGELRRRRREFQMVFQDPYAALNPTMTVGEAILEPMRVHGVGGTKAEQKARVLELLRTVGLREDHFLRYPHEFSGGQRQRICIARALALQPKCIICDESVSALDVSVQAQVLNLLNDLKREFGITYLFITHDLSVARFMSDRLLVMSKGKIVESGPAAEVYANPQNDYTRTLLAAIPKDEPADIQAAVARREV</sequence>
<proteinExistence type="inferred from homology"/>
<keyword evidence="3" id="KW-0547">Nucleotide-binding</keyword>
<name>A0ABS6X1Z6_9BACT</name>
<dbReference type="InterPro" id="IPR050319">
    <property type="entry name" value="ABC_transp_ATP-bind"/>
</dbReference>
<dbReference type="InterPro" id="IPR017871">
    <property type="entry name" value="ABC_transporter-like_CS"/>
</dbReference>
<organism evidence="6 7">
    <name type="scientific">Hymenobacter profundi</name>
    <dbReference type="NCBI Taxonomy" id="1982110"/>
    <lineage>
        <taxon>Bacteria</taxon>
        <taxon>Pseudomonadati</taxon>
        <taxon>Bacteroidota</taxon>
        <taxon>Cytophagia</taxon>
        <taxon>Cytophagales</taxon>
        <taxon>Hymenobacteraceae</taxon>
        <taxon>Hymenobacter</taxon>
    </lineage>
</organism>
<protein>
    <submittedName>
        <fullName evidence="6">ABC transporter ATP-binding protein</fullName>
    </submittedName>
</protein>
<evidence type="ECO:0000256" key="3">
    <source>
        <dbReference type="ARBA" id="ARBA00022741"/>
    </source>
</evidence>
<evidence type="ECO:0000259" key="5">
    <source>
        <dbReference type="PROSITE" id="PS50893"/>
    </source>
</evidence>
<dbReference type="EMBL" id="JAHWGL010000066">
    <property type="protein sequence ID" value="MBW3129833.1"/>
    <property type="molecule type" value="Genomic_DNA"/>
</dbReference>
<dbReference type="SMART" id="SM00382">
    <property type="entry name" value="AAA"/>
    <property type="match status" value="2"/>
</dbReference>
<dbReference type="NCBIfam" id="NF007739">
    <property type="entry name" value="PRK10419.1"/>
    <property type="match status" value="2"/>
</dbReference>
<evidence type="ECO:0000256" key="1">
    <source>
        <dbReference type="ARBA" id="ARBA00005417"/>
    </source>
</evidence>
<feature type="domain" description="ABC transporter" evidence="5">
    <location>
        <begin position="49"/>
        <end position="303"/>
    </location>
</feature>
<feature type="domain" description="ABC transporter" evidence="5">
    <location>
        <begin position="430"/>
        <end position="681"/>
    </location>
</feature>
<dbReference type="PROSITE" id="PS00211">
    <property type="entry name" value="ABC_TRANSPORTER_1"/>
    <property type="match status" value="2"/>
</dbReference>
<dbReference type="InterPro" id="IPR003439">
    <property type="entry name" value="ABC_transporter-like_ATP-bd"/>
</dbReference>
<comment type="caution">
    <text evidence="6">The sequence shown here is derived from an EMBL/GenBank/DDBJ whole genome shotgun (WGS) entry which is preliminary data.</text>
</comment>
<dbReference type="NCBIfam" id="NF008453">
    <property type="entry name" value="PRK11308.1"/>
    <property type="match status" value="2"/>
</dbReference>
<keyword evidence="7" id="KW-1185">Reference proteome</keyword>
<dbReference type="PANTHER" id="PTHR43776:SF7">
    <property type="entry name" value="D,D-DIPEPTIDE TRANSPORT ATP-BINDING PROTEIN DDPF-RELATED"/>
    <property type="match status" value="1"/>
</dbReference>
<accession>A0ABS6X1Z6</accession>
<keyword evidence="2" id="KW-0813">Transport</keyword>
<evidence type="ECO:0000256" key="2">
    <source>
        <dbReference type="ARBA" id="ARBA00022448"/>
    </source>
</evidence>
<evidence type="ECO:0000313" key="6">
    <source>
        <dbReference type="EMBL" id="MBW3129833.1"/>
    </source>
</evidence>
<gene>
    <name evidence="6" type="ORF">KYK14_14810</name>
</gene>
<dbReference type="PROSITE" id="PS50893">
    <property type="entry name" value="ABC_TRANSPORTER_2"/>
    <property type="match status" value="2"/>
</dbReference>
<dbReference type="CDD" id="cd03257">
    <property type="entry name" value="ABC_NikE_OppD_transporters"/>
    <property type="match status" value="2"/>
</dbReference>
<dbReference type="Pfam" id="PF00005">
    <property type="entry name" value="ABC_tran"/>
    <property type="match status" value="2"/>
</dbReference>
<evidence type="ECO:0000313" key="7">
    <source>
        <dbReference type="Proteomes" id="UP000826188"/>
    </source>
</evidence>